<gene>
    <name evidence="1" type="ORF">J3U87_17455</name>
</gene>
<dbReference type="EMBL" id="CP071793">
    <property type="protein sequence ID" value="QTD54234.1"/>
    <property type="molecule type" value="Genomic_DNA"/>
</dbReference>
<dbReference type="Proteomes" id="UP000663929">
    <property type="component" value="Chromosome"/>
</dbReference>
<accession>A0A8A4TYR4</accession>
<evidence type="ECO:0000313" key="2">
    <source>
        <dbReference type="Proteomes" id="UP000663929"/>
    </source>
</evidence>
<name>A0A8A4TYR4_SULCO</name>
<dbReference type="SUPFAM" id="SSF53335">
    <property type="entry name" value="S-adenosyl-L-methionine-dependent methyltransferases"/>
    <property type="match status" value="1"/>
</dbReference>
<evidence type="ECO:0000313" key="1">
    <source>
        <dbReference type="EMBL" id="QTD54234.1"/>
    </source>
</evidence>
<dbReference type="InterPro" id="IPR029063">
    <property type="entry name" value="SAM-dependent_MTases_sf"/>
</dbReference>
<sequence>MADIQPTIALCHELLKPGGVFIFSTSCIARASMFLKWLLPIGGKLGLIPQAQIFDNDYLNGAMACAGFEIAMSESLNKTGRTGFLFAKK</sequence>
<proteinExistence type="predicted"/>
<dbReference type="Gene3D" id="3.40.50.150">
    <property type="entry name" value="Vaccinia Virus protein VP39"/>
    <property type="match status" value="1"/>
</dbReference>
<keyword evidence="2" id="KW-1185">Reference proteome</keyword>
<protein>
    <submittedName>
        <fullName evidence="1">Uncharacterized protein</fullName>
    </submittedName>
</protein>
<dbReference type="RefSeq" id="WP_237384331.1">
    <property type="nucleotide sequence ID" value="NZ_CP071793.1"/>
</dbReference>
<organism evidence="1 2">
    <name type="scientific">Sulfidibacter corallicola</name>
    <dbReference type="NCBI Taxonomy" id="2818388"/>
    <lineage>
        <taxon>Bacteria</taxon>
        <taxon>Pseudomonadati</taxon>
        <taxon>Acidobacteriota</taxon>
        <taxon>Holophagae</taxon>
        <taxon>Acanthopleuribacterales</taxon>
        <taxon>Acanthopleuribacteraceae</taxon>
        <taxon>Sulfidibacter</taxon>
    </lineage>
</organism>
<reference evidence="1" key="1">
    <citation type="submission" date="2021-03" db="EMBL/GenBank/DDBJ databases">
        <title>Acanthopleuribacteraceae sp. M133.</title>
        <authorList>
            <person name="Wang G."/>
        </authorList>
    </citation>
    <scope>NUCLEOTIDE SEQUENCE</scope>
    <source>
        <strain evidence="1">M133</strain>
    </source>
</reference>
<dbReference type="AlphaFoldDB" id="A0A8A4TYR4"/>
<dbReference type="KEGG" id="scor:J3U87_17455"/>